<comment type="subcellular location">
    <subcellularLocation>
        <location evidence="2">Cell membrane</location>
    </subcellularLocation>
</comment>
<evidence type="ECO:0000256" key="8">
    <source>
        <dbReference type="ARBA" id="ARBA00039401"/>
    </source>
</evidence>
<feature type="domain" description="Histidine kinase" evidence="11">
    <location>
        <begin position="189"/>
        <end position="404"/>
    </location>
</feature>
<evidence type="ECO:0000256" key="6">
    <source>
        <dbReference type="ARBA" id="ARBA00022777"/>
    </source>
</evidence>
<dbReference type="InterPro" id="IPR003594">
    <property type="entry name" value="HATPase_dom"/>
</dbReference>
<dbReference type="PROSITE" id="PS50109">
    <property type="entry name" value="HIS_KIN"/>
    <property type="match status" value="1"/>
</dbReference>
<dbReference type="InterPro" id="IPR003661">
    <property type="entry name" value="HisK_dim/P_dom"/>
</dbReference>
<evidence type="ECO:0000256" key="3">
    <source>
        <dbReference type="ARBA" id="ARBA00012438"/>
    </source>
</evidence>
<evidence type="ECO:0000256" key="5">
    <source>
        <dbReference type="ARBA" id="ARBA00022679"/>
    </source>
</evidence>
<comment type="catalytic activity">
    <reaction evidence="1">
        <text>ATP + protein L-histidine = ADP + protein N-phospho-L-histidine.</text>
        <dbReference type="EC" id="2.7.13.3"/>
    </reaction>
</comment>
<evidence type="ECO:0000256" key="9">
    <source>
        <dbReference type="SAM" id="MobiDB-lite"/>
    </source>
</evidence>
<reference evidence="12 13" key="1">
    <citation type="submission" date="2018-01" db="EMBL/GenBank/DDBJ databases">
        <title>Draft genome sequence of Salinispora sp. 13K206.</title>
        <authorList>
            <person name="Sahin N."/>
            <person name="Saygin H."/>
            <person name="Ay H."/>
        </authorList>
    </citation>
    <scope>NUCLEOTIDE SEQUENCE [LARGE SCALE GENOMIC DNA]</scope>
    <source>
        <strain evidence="12 13">13K206</strain>
    </source>
</reference>
<accession>A0A2W2CDP1</accession>
<dbReference type="GO" id="GO:0000155">
    <property type="term" value="F:phosphorelay sensor kinase activity"/>
    <property type="evidence" value="ECO:0007669"/>
    <property type="project" value="InterPro"/>
</dbReference>
<keyword evidence="10" id="KW-1133">Transmembrane helix</keyword>
<dbReference type="Gene3D" id="3.30.565.10">
    <property type="entry name" value="Histidine kinase-like ATPase, C-terminal domain"/>
    <property type="match status" value="1"/>
</dbReference>
<feature type="compositionally biased region" description="Low complexity" evidence="9">
    <location>
        <begin position="428"/>
        <end position="451"/>
    </location>
</feature>
<dbReference type="Proteomes" id="UP000248749">
    <property type="component" value="Unassembled WGS sequence"/>
</dbReference>
<dbReference type="AlphaFoldDB" id="A0A2W2CDP1"/>
<dbReference type="CDD" id="cd00082">
    <property type="entry name" value="HisKA"/>
    <property type="match status" value="1"/>
</dbReference>
<evidence type="ECO:0000256" key="2">
    <source>
        <dbReference type="ARBA" id="ARBA00004236"/>
    </source>
</evidence>
<dbReference type="SUPFAM" id="SSF55874">
    <property type="entry name" value="ATPase domain of HSP90 chaperone/DNA topoisomerase II/histidine kinase"/>
    <property type="match status" value="1"/>
</dbReference>
<keyword evidence="7" id="KW-0902">Two-component regulatory system</keyword>
<feature type="region of interest" description="Disordered" evidence="9">
    <location>
        <begin position="400"/>
        <end position="451"/>
    </location>
</feature>
<organism evidence="12 13">
    <name type="scientific">Micromonospora deserti</name>
    <dbReference type="NCBI Taxonomy" id="2070366"/>
    <lineage>
        <taxon>Bacteria</taxon>
        <taxon>Bacillati</taxon>
        <taxon>Actinomycetota</taxon>
        <taxon>Actinomycetes</taxon>
        <taxon>Micromonosporales</taxon>
        <taxon>Micromonosporaceae</taxon>
        <taxon>Micromonospora</taxon>
    </lineage>
</organism>
<feature type="transmembrane region" description="Helical" evidence="10">
    <location>
        <begin position="20"/>
        <end position="43"/>
    </location>
</feature>
<dbReference type="InterPro" id="IPR005467">
    <property type="entry name" value="His_kinase_dom"/>
</dbReference>
<dbReference type="InterPro" id="IPR050351">
    <property type="entry name" value="BphY/WalK/GraS-like"/>
</dbReference>
<evidence type="ECO:0000256" key="10">
    <source>
        <dbReference type="SAM" id="Phobius"/>
    </source>
</evidence>
<dbReference type="GO" id="GO:0030295">
    <property type="term" value="F:protein kinase activator activity"/>
    <property type="evidence" value="ECO:0007669"/>
    <property type="project" value="TreeGrafter"/>
</dbReference>
<dbReference type="Gene3D" id="1.10.287.130">
    <property type="match status" value="1"/>
</dbReference>
<protein>
    <recommendedName>
        <fullName evidence="8">Sensor-like histidine kinase SenX3</fullName>
        <ecNumber evidence="3">2.7.13.3</ecNumber>
    </recommendedName>
</protein>
<feature type="transmembrane region" description="Helical" evidence="10">
    <location>
        <begin position="146"/>
        <end position="169"/>
    </location>
</feature>
<dbReference type="InterPro" id="IPR004358">
    <property type="entry name" value="Sig_transdc_His_kin-like_C"/>
</dbReference>
<evidence type="ECO:0000256" key="4">
    <source>
        <dbReference type="ARBA" id="ARBA00022553"/>
    </source>
</evidence>
<keyword evidence="10" id="KW-0812">Transmembrane</keyword>
<dbReference type="PANTHER" id="PTHR42878">
    <property type="entry name" value="TWO-COMPONENT HISTIDINE KINASE"/>
    <property type="match status" value="1"/>
</dbReference>
<gene>
    <name evidence="12" type="ORF">C1I99_15510</name>
</gene>
<dbReference type="PRINTS" id="PR00344">
    <property type="entry name" value="BCTRLSENSOR"/>
</dbReference>
<dbReference type="GO" id="GO:0000156">
    <property type="term" value="F:phosphorelay response regulator activity"/>
    <property type="evidence" value="ECO:0007669"/>
    <property type="project" value="TreeGrafter"/>
</dbReference>
<evidence type="ECO:0000256" key="7">
    <source>
        <dbReference type="ARBA" id="ARBA00023012"/>
    </source>
</evidence>
<dbReference type="EC" id="2.7.13.3" evidence="3"/>
<keyword evidence="4" id="KW-0597">Phosphoprotein</keyword>
<dbReference type="EMBL" id="POUB01000095">
    <property type="protein sequence ID" value="PZF97481.1"/>
    <property type="molecule type" value="Genomic_DNA"/>
</dbReference>
<keyword evidence="6 12" id="KW-0418">Kinase</keyword>
<dbReference type="InterPro" id="IPR036097">
    <property type="entry name" value="HisK_dim/P_sf"/>
</dbReference>
<evidence type="ECO:0000259" key="11">
    <source>
        <dbReference type="PROSITE" id="PS50109"/>
    </source>
</evidence>
<dbReference type="Pfam" id="PF02518">
    <property type="entry name" value="HATPase_c"/>
    <property type="match status" value="1"/>
</dbReference>
<dbReference type="GO" id="GO:0005886">
    <property type="term" value="C:plasma membrane"/>
    <property type="evidence" value="ECO:0007669"/>
    <property type="project" value="UniProtKB-SubCell"/>
</dbReference>
<dbReference type="InterPro" id="IPR036890">
    <property type="entry name" value="HATPase_C_sf"/>
</dbReference>
<keyword evidence="5" id="KW-0808">Transferase</keyword>
<comment type="caution">
    <text evidence="12">The sequence shown here is derived from an EMBL/GenBank/DDBJ whole genome shotgun (WGS) entry which is preliminary data.</text>
</comment>
<evidence type="ECO:0000256" key="1">
    <source>
        <dbReference type="ARBA" id="ARBA00000085"/>
    </source>
</evidence>
<keyword evidence="13" id="KW-1185">Reference proteome</keyword>
<proteinExistence type="predicted"/>
<dbReference type="PANTHER" id="PTHR42878:SF13">
    <property type="entry name" value="HISTIDINE KINASE"/>
    <property type="match status" value="1"/>
</dbReference>
<dbReference type="SMART" id="SM00388">
    <property type="entry name" value="HisKA"/>
    <property type="match status" value="1"/>
</dbReference>
<dbReference type="SUPFAM" id="SSF47384">
    <property type="entry name" value="Homodimeric domain of signal transducing histidine kinase"/>
    <property type="match status" value="1"/>
</dbReference>
<evidence type="ECO:0000313" key="12">
    <source>
        <dbReference type="EMBL" id="PZF97481.1"/>
    </source>
</evidence>
<dbReference type="GO" id="GO:0007234">
    <property type="term" value="P:osmosensory signaling via phosphorelay pathway"/>
    <property type="evidence" value="ECO:0007669"/>
    <property type="project" value="TreeGrafter"/>
</dbReference>
<dbReference type="SMART" id="SM00387">
    <property type="entry name" value="HATPase_c"/>
    <property type="match status" value="1"/>
</dbReference>
<name>A0A2W2CDP1_9ACTN</name>
<dbReference type="Pfam" id="PF00512">
    <property type="entry name" value="HisKA"/>
    <property type="match status" value="1"/>
</dbReference>
<sequence>MTGGAQDCERRILRRARLSVAASLAVGISGIILLVGGLVFLAAGHQQQSAVERPLGQALHRGDSGDAHSGLWLFVLRGDEWDALPEAPAGFPLRDSMRTVAIHGRTLEETVSSNGTVYRVRTERFGTEVRQAVFDERRQRQDRRRWVAGLTGGSLATLLVAVTASVLVARRAIDPVAKLLDLRCRFVTDASHELRAPLTRLHTRSQLMLRRADDLPEPIATELRRMVAGTRELGEVLDDVLRGARLRSEVPEHERVDLAHVAAELLAAEAGRLADRGLIAVLRLGAEHYPVLGVRPALRRVLSALVDNAIGHTPPRGRITIRIAAVNDGRTVELSVGDTGVGFDPARHPGVFDRFARGAGGQGRGYGIGLALTREVVESHGGTITAAGQPGRGARFTVRLPAAPPSRPRPAERRSAAGAGAGETVNTPGRGAANRAGHGAASAAPSRGGRC</sequence>
<evidence type="ECO:0000313" key="13">
    <source>
        <dbReference type="Proteomes" id="UP000248749"/>
    </source>
</evidence>
<keyword evidence="10" id="KW-0472">Membrane</keyword>